<gene>
    <name evidence="1" type="ORF">D9T17_00725</name>
</gene>
<evidence type="ECO:0000313" key="2">
    <source>
        <dbReference type="Proteomes" id="UP000275910"/>
    </source>
</evidence>
<sequence>MGYRSEGCSFQYSPVDFCDERHLALIEDAIAKRKPDFAQRYILLSIPEWPDYHQDSVVAIEPAARKAYPLPIDAYSGPGGESGEPAAKGKLTYALDSDRVCIEGAILAYKVVKDGTFCFVLKDGRFSGYKTAYME</sequence>
<reference evidence="1 2" key="1">
    <citation type="submission" date="2018-10" db="EMBL/GenBank/DDBJ databases">
        <title>The genome of Lysobacter enzymogenes OH11.</title>
        <authorList>
            <person name="Liu F."/>
            <person name="Zhao Y."/>
            <person name="Qian G."/>
            <person name="Chen Y."/>
            <person name="Xu H."/>
        </authorList>
    </citation>
    <scope>NUCLEOTIDE SEQUENCE [LARGE SCALE GENOMIC DNA]</scope>
    <source>
        <strain evidence="1 2">OH11</strain>
    </source>
</reference>
<proteinExistence type="predicted"/>
<dbReference type="Proteomes" id="UP000275910">
    <property type="component" value="Unassembled WGS sequence"/>
</dbReference>
<organism evidence="1 2">
    <name type="scientific">Lysobacter enzymogenes</name>
    <dbReference type="NCBI Taxonomy" id="69"/>
    <lineage>
        <taxon>Bacteria</taxon>
        <taxon>Pseudomonadati</taxon>
        <taxon>Pseudomonadota</taxon>
        <taxon>Gammaproteobacteria</taxon>
        <taxon>Lysobacterales</taxon>
        <taxon>Lysobacteraceae</taxon>
        <taxon>Lysobacter</taxon>
    </lineage>
</organism>
<comment type="caution">
    <text evidence="1">The sequence shown here is derived from an EMBL/GenBank/DDBJ whole genome shotgun (WGS) entry which is preliminary data.</text>
</comment>
<name>A0A3N2RPT5_LYSEN</name>
<dbReference type="AlphaFoldDB" id="A0A3N2RPT5"/>
<protein>
    <submittedName>
        <fullName evidence="1">Uncharacterized protein</fullName>
    </submittedName>
</protein>
<accession>A0A3N2RPT5</accession>
<evidence type="ECO:0000313" key="1">
    <source>
        <dbReference type="EMBL" id="ROU09386.1"/>
    </source>
</evidence>
<dbReference type="EMBL" id="RCTY01000001">
    <property type="protein sequence ID" value="ROU09386.1"/>
    <property type="molecule type" value="Genomic_DNA"/>
</dbReference>